<proteinExistence type="inferred from homology"/>
<comment type="similarity">
    <text evidence="1 3">Belongs to the peptidase S8 family.</text>
</comment>
<evidence type="ECO:0000313" key="8">
    <source>
        <dbReference type="Proteomes" id="UP000215914"/>
    </source>
</evidence>
<dbReference type="PANTHER" id="PTHR10795">
    <property type="entry name" value="PROPROTEIN CONVERTASE SUBTILISIN/KEXIN"/>
    <property type="match status" value="1"/>
</dbReference>
<dbReference type="GO" id="GO:0005576">
    <property type="term" value="C:extracellular region"/>
    <property type="evidence" value="ECO:0000318"/>
    <property type="project" value="GO_Central"/>
</dbReference>
<dbReference type="GO" id="GO:0004252">
    <property type="term" value="F:serine-type endopeptidase activity"/>
    <property type="evidence" value="ECO:0000318"/>
    <property type="project" value="GO_Central"/>
</dbReference>
<organism evidence="7 8">
    <name type="scientific">Helianthus annuus</name>
    <name type="common">Common sunflower</name>
    <dbReference type="NCBI Taxonomy" id="4232"/>
    <lineage>
        <taxon>Eukaryota</taxon>
        <taxon>Viridiplantae</taxon>
        <taxon>Streptophyta</taxon>
        <taxon>Embryophyta</taxon>
        <taxon>Tracheophyta</taxon>
        <taxon>Spermatophyta</taxon>
        <taxon>Magnoliopsida</taxon>
        <taxon>eudicotyledons</taxon>
        <taxon>Gunneridae</taxon>
        <taxon>Pentapetalae</taxon>
        <taxon>asterids</taxon>
        <taxon>campanulids</taxon>
        <taxon>Asterales</taxon>
        <taxon>Asteraceae</taxon>
        <taxon>Asteroideae</taxon>
        <taxon>Heliantheae alliance</taxon>
        <taxon>Heliantheae</taxon>
        <taxon>Helianthus</taxon>
    </lineage>
</organism>
<dbReference type="EMBL" id="MNCJ02000332">
    <property type="protein sequence ID" value="KAF5754166.1"/>
    <property type="molecule type" value="Genomic_DNA"/>
</dbReference>
<evidence type="ECO:0000259" key="5">
    <source>
        <dbReference type="Pfam" id="PF02225"/>
    </source>
</evidence>
<dbReference type="AlphaFoldDB" id="A0A9K3GSZ1"/>
<keyword evidence="8" id="KW-1185">Reference proteome</keyword>
<evidence type="ECO:0000256" key="3">
    <source>
        <dbReference type="PROSITE-ProRule" id="PRU01240"/>
    </source>
</evidence>
<dbReference type="EC" id="3.4.14.10" evidence="7"/>
<reference evidence="7" key="1">
    <citation type="journal article" date="2017" name="Nature">
        <title>The sunflower genome provides insights into oil metabolism, flowering and Asterid evolution.</title>
        <authorList>
            <person name="Badouin H."/>
            <person name="Gouzy J."/>
            <person name="Grassa C.J."/>
            <person name="Murat F."/>
            <person name="Staton S.E."/>
            <person name="Cottret L."/>
            <person name="Lelandais-Briere C."/>
            <person name="Owens G.L."/>
            <person name="Carrere S."/>
            <person name="Mayjonade B."/>
            <person name="Legrand L."/>
            <person name="Gill N."/>
            <person name="Kane N.C."/>
            <person name="Bowers J.E."/>
            <person name="Hubner S."/>
            <person name="Bellec A."/>
            <person name="Berard A."/>
            <person name="Berges H."/>
            <person name="Blanchet N."/>
            <person name="Boniface M.C."/>
            <person name="Brunel D."/>
            <person name="Catrice O."/>
            <person name="Chaidir N."/>
            <person name="Claudel C."/>
            <person name="Donnadieu C."/>
            <person name="Faraut T."/>
            <person name="Fievet G."/>
            <person name="Helmstetter N."/>
            <person name="King M."/>
            <person name="Knapp S.J."/>
            <person name="Lai Z."/>
            <person name="Le Paslier M.C."/>
            <person name="Lippi Y."/>
            <person name="Lorenzon L."/>
            <person name="Mandel J.R."/>
            <person name="Marage G."/>
            <person name="Marchand G."/>
            <person name="Marquand E."/>
            <person name="Bret-Mestries E."/>
            <person name="Morien E."/>
            <person name="Nambeesan S."/>
            <person name="Nguyen T."/>
            <person name="Pegot-Espagnet P."/>
            <person name="Pouilly N."/>
            <person name="Raftis F."/>
            <person name="Sallet E."/>
            <person name="Schiex T."/>
            <person name="Thomas J."/>
            <person name="Vandecasteele C."/>
            <person name="Vares D."/>
            <person name="Vear F."/>
            <person name="Vautrin S."/>
            <person name="Crespi M."/>
            <person name="Mangin B."/>
            <person name="Burke J.M."/>
            <person name="Salse J."/>
            <person name="Munos S."/>
            <person name="Vincourt P."/>
            <person name="Rieseberg L.H."/>
            <person name="Langlade N.B."/>
        </authorList>
    </citation>
    <scope>NUCLEOTIDE SEQUENCE</scope>
    <source>
        <tissue evidence="7">Leaves</tissue>
    </source>
</reference>
<comment type="caution">
    <text evidence="3">Lacks conserved residue(s) required for the propagation of feature annotation.</text>
</comment>
<feature type="domain" description="Subtilisin-like protease fibronectin type-III" evidence="6">
    <location>
        <begin position="384"/>
        <end position="487"/>
    </location>
</feature>
<dbReference type="GO" id="GO:0006508">
    <property type="term" value="P:proteolysis"/>
    <property type="evidence" value="ECO:0007669"/>
    <property type="project" value="InterPro"/>
</dbReference>
<comment type="caution">
    <text evidence="7">The sequence shown here is derived from an EMBL/GenBank/DDBJ whole genome shotgun (WGS) entry which is preliminary data.</text>
</comment>
<dbReference type="Proteomes" id="UP000215914">
    <property type="component" value="Unassembled WGS sequence"/>
</dbReference>
<evidence type="ECO:0000256" key="2">
    <source>
        <dbReference type="ARBA" id="ARBA00022729"/>
    </source>
</evidence>
<feature type="domain" description="PA" evidence="5">
    <location>
        <begin position="129"/>
        <end position="196"/>
    </location>
</feature>
<dbReference type="CDD" id="cd02120">
    <property type="entry name" value="PA_subtilisin_like"/>
    <property type="match status" value="1"/>
</dbReference>
<feature type="domain" description="Peptidase S8/S53" evidence="4">
    <location>
        <begin position="2"/>
        <end position="310"/>
    </location>
</feature>
<dbReference type="Gramene" id="mRNA:HanXRQr2_Chr17g0788161">
    <property type="protein sequence ID" value="mRNA:HanXRQr2_Chr17g0788161"/>
    <property type="gene ID" value="HanXRQr2_Chr17g0788161"/>
</dbReference>
<dbReference type="Gene3D" id="3.50.30.30">
    <property type="match status" value="1"/>
</dbReference>
<dbReference type="InterPro" id="IPR045051">
    <property type="entry name" value="SBT"/>
</dbReference>
<dbReference type="InterPro" id="IPR000209">
    <property type="entry name" value="Peptidase_S8/S53_dom"/>
</dbReference>
<dbReference type="InterPro" id="IPR036852">
    <property type="entry name" value="Peptidase_S8/S53_dom_sf"/>
</dbReference>
<gene>
    <name evidence="7" type="ORF">HanXRQr2_Chr17g0788161</name>
</gene>
<dbReference type="SUPFAM" id="SSF52743">
    <property type="entry name" value="Subtilisin-like"/>
    <property type="match status" value="1"/>
</dbReference>
<evidence type="ECO:0000259" key="4">
    <source>
        <dbReference type="Pfam" id="PF00082"/>
    </source>
</evidence>
<name>A0A9K3GSZ1_HELAN</name>
<dbReference type="PROSITE" id="PS51892">
    <property type="entry name" value="SUBTILASE"/>
    <property type="match status" value="1"/>
</dbReference>
<dbReference type="InterPro" id="IPR003137">
    <property type="entry name" value="PA_domain"/>
</dbReference>
<dbReference type="Pfam" id="PF17766">
    <property type="entry name" value="fn3_6"/>
    <property type="match status" value="1"/>
</dbReference>
<dbReference type="Pfam" id="PF02225">
    <property type="entry name" value="PA"/>
    <property type="match status" value="1"/>
</dbReference>
<sequence>MAPLAHLTIYKVCTYICMGSSILAGMDAAIEDGINVMSIALGASSMPFYKDNVAVAAFNAMQEGISVSCSGGNYGPSSASLLNEAPWVLTVGASTIDRRFRTTVRLGNNKLLHGESLYQPKDFDHKLRPLVYPTLCDKGSLEHVDVKGKVVLCDVDGRTDNIAKGMEVKNAGGAAMIIANDIVSGERTEAEPHYLNSTSSPTATILCHGTVVGLKLDPEMASFSSRGPNIASPGILKPDITGPGVKILAAWPQSIGNQIGTKATFYIDEGTSMSCPHLAGITALLKSVHPEWSPAAIKSAMMTTASQVNRNGDAIVDERGLPADVFALGSGHVNPQKAHEPGLVFDIQPDDYIPYLCGLGYTPEQIEMIVKKKASCLKTIPEAQLNYPSFVVSLTRGDRKIYSRTVTNVGLANSSYSIRDIYVPKGVSVEVNIHNRQDVMSFTAVQQKQTYEVTFTRDIKDTKKGPYGQGHMTWVSQSGKYTVRTPFSFKFE</sequence>
<dbReference type="InterPro" id="IPR041469">
    <property type="entry name" value="Subtilisin-like_FN3"/>
</dbReference>
<dbReference type="GO" id="GO:0008240">
    <property type="term" value="F:tripeptidyl-peptidase activity"/>
    <property type="evidence" value="ECO:0007669"/>
    <property type="project" value="UniProtKB-EC"/>
</dbReference>
<protein>
    <submittedName>
        <fullName evidence="7">Tripeptidyl-peptidase II</fullName>
        <ecNumber evidence="7">3.4.14.10</ecNumber>
    </submittedName>
</protein>
<dbReference type="Pfam" id="PF00082">
    <property type="entry name" value="Peptidase_S8"/>
    <property type="match status" value="1"/>
</dbReference>
<evidence type="ECO:0000313" key="7">
    <source>
        <dbReference type="EMBL" id="KAF5754166.1"/>
    </source>
</evidence>
<accession>A0A9K3GSZ1</accession>
<evidence type="ECO:0000259" key="6">
    <source>
        <dbReference type="Pfam" id="PF17766"/>
    </source>
</evidence>
<evidence type="ECO:0000256" key="1">
    <source>
        <dbReference type="ARBA" id="ARBA00011073"/>
    </source>
</evidence>
<reference evidence="7" key="2">
    <citation type="submission" date="2020-06" db="EMBL/GenBank/DDBJ databases">
        <title>Helianthus annuus Genome sequencing and assembly Release 2.</title>
        <authorList>
            <person name="Gouzy J."/>
            <person name="Langlade N."/>
            <person name="Munos S."/>
        </authorList>
    </citation>
    <scope>NUCLEOTIDE SEQUENCE</scope>
    <source>
        <tissue evidence="7">Leaves</tissue>
    </source>
</reference>
<dbReference type="Gene3D" id="3.40.50.200">
    <property type="entry name" value="Peptidase S8/S53 domain"/>
    <property type="match status" value="1"/>
</dbReference>
<dbReference type="Gene3D" id="2.60.40.2310">
    <property type="match status" value="1"/>
</dbReference>
<keyword evidence="7" id="KW-0378">Hydrolase</keyword>
<keyword evidence="2" id="KW-0732">Signal</keyword>